<protein>
    <submittedName>
        <fullName evidence="1">Uncharacterized protein</fullName>
    </submittedName>
</protein>
<gene>
    <name evidence="1" type="ORF">UFOVP84_179</name>
</gene>
<organism evidence="1">
    <name type="scientific">uncultured Caudovirales phage</name>
    <dbReference type="NCBI Taxonomy" id="2100421"/>
    <lineage>
        <taxon>Viruses</taxon>
        <taxon>Duplodnaviria</taxon>
        <taxon>Heunggongvirae</taxon>
        <taxon>Uroviricota</taxon>
        <taxon>Caudoviricetes</taxon>
        <taxon>Peduoviridae</taxon>
        <taxon>Maltschvirus</taxon>
        <taxon>Maltschvirus maltsch</taxon>
    </lineage>
</organism>
<proteinExistence type="predicted"/>
<accession>A0A6J5L1C9</accession>
<dbReference type="EMBL" id="LR796208">
    <property type="protein sequence ID" value="CAB4127422.1"/>
    <property type="molecule type" value="Genomic_DNA"/>
</dbReference>
<sequence>MTSKDIYTKTIPYFYIIQHKETRILYAGAKWAKCGVMHSSQSKLFREKVAKTNLNKFLKRFDVDSIDGMRQQILDLVNDHKLTKPNGKVNFRKLAIFFPSYGDTKQCACALSKFFKKYKINY</sequence>
<reference evidence="1" key="1">
    <citation type="submission" date="2020-04" db="EMBL/GenBank/DDBJ databases">
        <authorList>
            <person name="Chiriac C."/>
            <person name="Salcher M."/>
            <person name="Ghai R."/>
            <person name="Kavagutti S V."/>
        </authorList>
    </citation>
    <scope>NUCLEOTIDE SEQUENCE</scope>
</reference>
<evidence type="ECO:0000313" key="1">
    <source>
        <dbReference type="EMBL" id="CAB4127422.1"/>
    </source>
</evidence>
<name>A0A6J5L1C9_9CAUD</name>